<dbReference type="PANTHER" id="PTHR43448">
    <property type="entry name" value="PROTOHEME IX FARNESYLTRANSFERASE, MITOCHONDRIAL"/>
    <property type="match status" value="1"/>
</dbReference>
<sequence>MLVKLRLSLTVVFSSVLAFLIASNGAINWLAVAVLGIGGFLVTGAANTLNQVLEKDYDCLMKRTADRPLAAGRMKISEAVLAAGFMSLFGISLLALFNPWTAFLGTVSLVAYAFLYTPVKRISPLAVVIGAVPGALPTMIGSVAAEGQLTLLALSLFAIQFLWQFPHFWSIGYLGFADYQKAGYQLMPSKNGAPDPSVGWQAFLYTLFLLPASGLPFFLGVTGLISLIFVLVLGIAFAYFAWKFYRNYDRKSALALMFFSFGYIPLTLIAFWLDKV</sequence>
<evidence type="ECO:0000256" key="3">
    <source>
        <dbReference type="ARBA" id="ARBA00022679"/>
    </source>
</evidence>
<dbReference type="AlphaFoldDB" id="A0A2D0N9V3"/>
<dbReference type="OrthoDB" id="9814417at2"/>
<dbReference type="NCBIfam" id="TIGR01473">
    <property type="entry name" value="cyoE_ctaB"/>
    <property type="match status" value="1"/>
</dbReference>
<comment type="similarity">
    <text evidence="9">Belongs to the UbiA prenyltransferase family. Protoheme IX farnesyltransferase subfamily.</text>
</comment>
<dbReference type="HAMAP" id="MF_00154">
    <property type="entry name" value="CyoE_CtaB"/>
    <property type="match status" value="1"/>
</dbReference>
<accession>A0A2D0N9V3</accession>
<name>A0A2D0N9V3_FLAN2</name>
<keyword evidence="3 9" id="KW-0808">Transferase</keyword>
<keyword evidence="6 9" id="KW-0350">Heme biosynthesis</keyword>
<dbReference type="GO" id="GO:0048034">
    <property type="term" value="P:heme O biosynthetic process"/>
    <property type="evidence" value="ECO:0007669"/>
    <property type="project" value="UniProtKB-UniRule"/>
</dbReference>
<evidence type="ECO:0000313" key="10">
    <source>
        <dbReference type="EMBL" id="PHN05156.1"/>
    </source>
</evidence>
<dbReference type="UniPathway" id="UPA00834">
    <property type="reaction ID" value="UER00712"/>
</dbReference>
<comment type="pathway">
    <text evidence="9">Porphyrin-containing compound metabolism; heme O biosynthesis; heme O from protoheme: step 1/1.</text>
</comment>
<evidence type="ECO:0000256" key="9">
    <source>
        <dbReference type="HAMAP-Rule" id="MF_00154"/>
    </source>
</evidence>
<dbReference type="InterPro" id="IPR044878">
    <property type="entry name" value="UbiA_sf"/>
</dbReference>
<keyword evidence="11" id="KW-1185">Reference proteome</keyword>
<dbReference type="PROSITE" id="PS00943">
    <property type="entry name" value="UBIA"/>
    <property type="match status" value="1"/>
</dbReference>
<organism evidence="10 11">
    <name type="scientific">Flavilitoribacter nigricans (strain ATCC 23147 / DSM 23189 / NBRC 102662 / NCIMB 1420 / SS-2)</name>
    <name type="common">Lewinella nigricans</name>
    <dbReference type="NCBI Taxonomy" id="1122177"/>
    <lineage>
        <taxon>Bacteria</taxon>
        <taxon>Pseudomonadati</taxon>
        <taxon>Bacteroidota</taxon>
        <taxon>Saprospiria</taxon>
        <taxon>Saprospirales</taxon>
        <taxon>Lewinellaceae</taxon>
        <taxon>Flavilitoribacter</taxon>
    </lineage>
</organism>
<comment type="caution">
    <text evidence="10">The sequence shown here is derived from an EMBL/GenBank/DDBJ whole genome shotgun (WGS) entry which is preliminary data.</text>
</comment>
<evidence type="ECO:0000256" key="7">
    <source>
        <dbReference type="ARBA" id="ARBA00023136"/>
    </source>
</evidence>
<evidence type="ECO:0000256" key="4">
    <source>
        <dbReference type="ARBA" id="ARBA00022692"/>
    </source>
</evidence>
<keyword evidence="7 9" id="KW-0472">Membrane</keyword>
<dbReference type="GO" id="GO:0008495">
    <property type="term" value="F:protoheme IX farnesyltransferase activity"/>
    <property type="evidence" value="ECO:0007669"/>
    <property type="project" value="UniProtKB-UniRule"/>
</dbReference>
<dbReference type="GO" id="GO:0005886">
    <property type="term" value="C:plasma membrane"/>
    <property type="evidence" value="ECO:0007669"/>
    <property type="project" value="UniProtKB-SubCell"/>
</dbReference>
<dbReference type="EMBL" id="PDUD01000023">
    <property type="protein sequence ID" value="PHN05156.1"/>
    <property type="molecule type" value="Genomic_DNA"/>
</dbReference>
<feature type="transmembrane region" description="Helical" evidence="9">
    <location>
        <begin position="74"/>
        <end position="94"/>
    </location>
</feature>
<dbReference type="Pfam" id="PF01040">
    <property type="entry name" value="UbiA"/>
    <property type="match status" value="1"/>
</dbReference>
<evidence type="ECO:0000256" key="5">
    <source>
        <dbReference type="ARBA" id="ARBA00022989"/>
    </source>
</evidence>
<dbReference type="Proteomes" id="UP000223913">
    <property type="component" value="Unassembled WGS sequence"/>
</dbReference>
<evidence type="ECO:0000256" key="2">
    <source>
        <dbReference type="ARBA" id="ARBA00022475"/>
    </source>
</evidence>
<gene>
    <name evidence="10" type="primary">cyoE</name>
    <name evidence="9" type="synonym">ctaB</name>
    <name evidence="10" type="ORF">CRP01_18440</name>
</gene>
<dbReference type="EC" id="2.5.1.141" evidence="9"/>
<evidence type="ECO:0000256" key="1">
    <source>
        <dbReference type="ARBA" id="ARBA00004141"/>
    </source>
</evidence>
<proteinExistence type="inferred from homology"/>
<dbReference type="InterPro" id="IPR000537">
    <property type="entry name" value="UbiA_prenyltransferase"/>
</dbReference>
<comment type="function">
    <text evidence="9">Converts heme B (protoheme IX) to heme O by substitution of the vinyl group on carbon 2 of heme B porphyrin ring with a hydroxyethyl farnesyl side group.</text>
</comment>
<protein>
    <recommendedName>
        <fullName evidence="9">Protoheme IX farnesyltransferase</fullName>
        <ecNumber evidence="9">2.5.1.141</ecNumber>
    </recommendedName>
    <alternativeName>
        <fullName evidence="9">Heme B farnesyltransferase</fullName>
    </alternativeName>
    <alternativeName>
        <fullName evidence="9">Heme O synthase</fullName>
    </alternativeName>
</protein>
<keyword evidence="5 9" id="KW-1133">Transmembrane helix</keyword>
<feature type="transmembrane region" description="Helical" evidence="9">
    <location>
        <begin position="125"/>
        <end position="145"/>
    </location>
</feature>
<keyword evidence="2 9" id="KW-1003">Cell membrane</keyword>
<dbReference type="GO" id="GO:0006784">
    <property type="term" value="P:heme A biosynthetic process"/>
    <property type="evidence" value="ECO:0007669"/>
    <property type="project" value="TreeGrafter"/>
</dbReference>
<evidence type="ECO:0000313" key="11">
    <source>
        <dbReference type="Proteomes" id="UP000223913"/>
    </source>
</evidence>
<comment type="subcellular location">
    <subcellularLocation>
        <location evidence="9">Cell membrane</location>
        <topology evidence="9">Multi-pass membrane protein</topology>
    </subcellularLocation>
    <subcellularLocation>
        <location evidence="1">Membrane</location>
        <topology evidence="1">Multi-pass membrane protein</topology>
    </subcellularLocation>
</comment>
<dbReference type="CDD" id="cd13957">
    <property type="entry name" value="PT_UbiA_Cox10"/>
    <property type="match status" value="1"/>
</dbReference>
<feature type="transmembrane region" description="Helical" evidence="9">
    <location>
        <begin position="254"/>
        <end position="273"/>
    </location>
</feature>
<comment type="catalytic activity">
    <reaction evidence="8 9">
        <text>heme b + (2E,6E)-farnesyl diphosphate + H2O = Fe(II)-heme o + diphosphate</text>
        <dbReference type="Rhea" id="RHEA:28070"/>
        <dbReference type="ChEBI" id="CHEBI:15377"/>
        <dbReference type="ChEBI" id="CHEBI:33019"/>
        <dbReference type="ChEBI" id="CHEBI:60344"/>
        <dbReference type="ChEBI" id="CHEBI:60530"/>
        <dbReference type="ChEBI" id="CHEBI:175763"/>
        <dbReference type="EC" id="2.5.1.141"/>
    </reaction>
</comment>
<comment type="miscellaneous">
    <text evidence="9">Carbon 2 of the heme B porphyrin ring is defined according to the Fischer nomenclature.</text>
</comment>
<evidence type="ECO:0000256" key="8">
    <source>
        <dbReference type="ARBA" id="ARBA00047690"/>
    </source>
</evidence>
<evidence type="ECO:0000256" key="6">
    <source>
        <dbReference type="ARBA" id="ARBA00023133"/>
    </source>
</evidence>
<dbReference type="Gene3D" id="1.10.357.140">
    <property type="entry name" value="UbiA prenyltransferase"/>
    <property type="match status" value="1"/>
</dbReference>
<dbReference type="InterPro" id="IPR006369">
    <property type="entry name" value="Protohaem_IX_farnesylTrfase"/>
</dbReference>
<keyword evidence="4 9" id="KW-0812">Transmembrane</keyword>
<dbReference type="PANTHER" id="PTHR43448:SF2">
    <property type="entry name" value="PROTOHEME IX FARNESYLTRANSFERASE, MITOCHONDRIAL"/>
    <property type="match status" value="1"/>
</dbReference>
<feature type="transmembrane region" description="Helical" evidence="9">
    <location>
        <begin position="224"/>
        <end position="242"/>
    </location>
</feature>
<dbReference type="InterPro" id="IPR030470">
    <property type="entry name" value="UbiA_prenylTrfase_CS"/>
</dbReference>
<feature type="transmembrane region" description="Helical" evidence="9">
    <location>
        <begin position="151"/>
        <end position="177"/>
    </location>
</feature>
<reference evidence="10 11" key="1">
    <citation type="submission" date="2017-10" db="EMBL/GenBank/DDBJ databases">
        <title>The draft genome sequence of Lewinella nigricans NBRC 102662.</title>
        <authorList>
            <person name="Wang K."/>
        </authorList>
    </citation>
    <scope>NUCLEOTIDE SEQUENCE [LARGE SCALE GENOMIC DNA]</scope>
    <source>
        <strain evidence="10 11">NBRC 102662</strain>
    </source>
</reference>
<feature type="transmembrane region" description="Helical" evidence="9">
    <location>
        <begin position="7"/>
        <end position="23"/>
    </location>
</feature>
<feature type="transmembrane region" description="Helical" evidence="9">
    <location>
        <begin position="29"/>
        <end position="53"/>
    </location>
</feature>